<name>A0ABP7NXF5_9GAMM</name>
<keyword evidence="2" id="KW-1185">Reference proteome</keyword>
<protein>
    <recommendedName>
        <fullName evidence="3">Lipoprotein</fullName>
    </recommendedName>
</protein>
<sequence>MLGALDAASLTAVCGEKAMHNKLALVILLSALLSGCKSDKAGATTPCPAAIFSVAIQLKDAITDANLGQGTVGFVAIWYKANTDGTTRELSSEINIAFEDSLDKYYFSKESSQYIYADDIAIYALHAGYYPAVHKEKDIGSSLSCTDYEHTFYLCPTGTVCR</sequence>
<evidence type="ECO:0008006" key="3">
    <source>
        <dbReference type="Google" id="ProtNLM"/>
    </source>
</evidence>
<evidence type="ECO:0000313" key="1">
    <source>
        <dbReference type="EMBL" id="GAA3956119.1"/>
    </source>
</evidence>
<dbReference type="Proteomes" id="UP001501337">
    <property type="component" value="Unassembled WGS sequence"/>
</dbReference>
<evidence type="ECO:0000313" key="2">
    <source>
        <dbReference type="Proteomes" id="UP001501337"/>
    </source>
</evidence>
<reference evidence="2" key="1">
    <citation type="journal article" date="2019" name="Int. J. Syst. Evol. Microbiol.">
        <title>The Global Catalogue of Microorganisms (GCM) 10K type strain sequencing project: providing services to taxonomists for standard genome sequencing and annotation.</title>
        <authorList>
            <consortium name="The Broad Institute Genomics Platform"/>
            <consortium name="The Broad Institute Genome Sequencing Center for Infectious Disease"/>
            <person name="Wu L."/>
            <person name="Ma J."/>
        </authorList>
    </citation>
    <scope>NUCLEOTIDE SEQUENCE [LARGE SCALE GENOMIC DNA]</scope>
    <source>
        <strain evidence="2">JCM 17555</strain>
    </source>
</reference>
<comment type="caution">
    <text evidence="1">The sequence shown here is derived from an EMBL/GenBank/DDBJ whole genome shotgun (WGS) entry which is preliminary data.</text>
</comment>
<accession>A0ABP7NXF5</accession>
<proteinExistence type="predicted"/>
<gene>
    <name evidence="1" type="ORF">GCM10022278_13330</name>
</gene>
<dbReference type="EMBL" id="BAABBO010000007">
    <property type="protein sequence ID" value="GAA3956119.1"/>
    <property type="molecule type" value="Genomic_DNA"/>
</dbReference>
<organism evidence="1 2">
    <name type="scientific">Allohahella marinimesophila</name>
    <dbReference type="NCBI Taxonomy" id="1054972"/>
    <lineage>
        <taxon>Bacteria</taxon>
        <taxon>Pseudomonadati</taxon>
        <taxon>Pseudomonadota</taxon>
        <taxon>Gammaproteobacteria</taxon>
        <taxon>Oceanospirillales</taxon>
        <taxon>Hahellaceae</taxon>
        <taxon>Allohahella</taxon>
    </lineage>
</organism>